<dbReference type="InterPro" id="IPR010662">
    <property type="entry name" value="RBBP9/YdeN"/>
</dbReference>
<dbReference type="GO" id="GO:0016787">
    <property type="term" value="F:hydrolase activity"/>
    <property type="evidence" value="ECO:0007669"/>
    <property type="project" value="InterPro"/>
</dbReference>
<keyword evidence="2" id="KW-1185">Reference proteome</keyword>
<dbReference type="RefSeq" id="WP_123271017.1">
    <property type="nucleotide sequence ID" value="NZ_RJJQ01000007.1"/>
</dbReference>
<accession>A0A3M9MB90</accession>
<dbReference type="AlphaFoldDB" id="A0A3M9MB90"/>
<reference evidence="1 2" key="1">
    <citation type="submission" date="2018-11" db="EMBL/GenBank/DDBJ databases">
        <title>Draft genome of Simplicispira Flexivirga sp. BO-16.</title>
        <authorList>
            <person name="Im W.T."/>
        </authorList>
    </citation>
    <scope>NUCLEOTIDE SEQUENCE [LARGE SCALE GENOMIC DNA]</scope>
    <source>
        <strain evidence="1 2">BO-16</strain>
    </source>
</reference>
<proteinExistence type="predicted"/>
<evidence type="ECO:0008006" key="3">
    <source>
        <dbReference type="Google" id="ProtNLM"/>
    </source>
</evidence>
<dbReference type="SUPFAM" id="SSF53474">
    <property type="entry name" value="alpha/beta-Hydrolases"/>
    <property type="match status" value="1"/>
</dbReference>
<dbReference type="OrthoDB" id="9804993at2"/>
<dbReference type="Proteomes" id="UP000271678">
    <property type="component" value="Unassembled WGS sequence"/>
</dbReference>
<gene>
    <name evidence="1" type="ORF">EFY87_08340</name>
</gene>
<sequence length="197" mass="21213">MRGFLLLHGYGNHRPRGHWQRWLAGQLRHRGERVRYPQLPDPDDPQPAAWLDVLDAELDELGNERVVVCHSLACSLWYLAACTGRLSRPADRLLLVAPASPSVLSELGLARFAPELWKANVLAASARSSVRLVASDNDPTCPEAPAAELYGRPLGLDAETLPGAGHLTTADGYGPWPAALGWCLNPAARFASGAPGS</sequence>
<dbReference type="Gene3D" id="3.40.50.1820">
    <property type="entry name" value="alpha/beta hydrolase"/>
    <property type="match status" value="1"/>
</dbReference>
<name>A0A3M9MB90_9MICO</name>
<evidence type="ECO:0000313" key="2">
    <source>
        <dbReference type="Proteomes" id="UP000271678"/>
    </source>
</evidence>
<dbReference type="InterPro" id="IPR029058">
    <property type="entry name" value="AB_hydrolase_fold"/>
</dbReference>
<comment type="caution">
    <text evidence="1">The sequence shown here is derived from an EMBL/GenBank/DDBJ whole genome shotgun (WGS) entry which is preliminary data.</text>
</comment>
<dbReference type="EMBL" id="RJJQ01000007">
    <property type="protein sequence ID" value="RNI22816.1"/>
    <property type="molecule type" value="Genomic_DNA"/>
</dbReference>
<organism evidence="1 2">
    <name type="scientific">Flexivirga caeni</name>
    <dbReference type="NCBI Taxonomy" id="2294115"/>
    <lineage>
        <taxon>Bacteria</taxon>
        <taxon>Bacillati</taxon>
        <taxon>Actinomycetota</taxon>
        <taxon>Actinomycetes</taxon>
        <taxon>Micrococcales</taxon>
        <taxon>Dermacoccaceae</taxon>
        <taxon>Flexivirga</taxon>
    </lineage>
</organism>
<dbReference type="Pfam" id="PF06821">
    <property type="entry name" value="Ser_hydrolase"/>
    <property type="match status" value="1"/>
</dbReference>
<protein>
    <recommendedName>
        <fullName evidence="3">Hydrolase</fullName>
    </recommendedName>
</protein>
<evidence type="ECO:0000313" key="1">
    <source>
        <dbReference type="EMBL" id="RNI22816.1"/>
    </source>
</evidence>